<gene>
    <name evidence="3" type="ORF">CEPIT_LOCUS17313</name>
</gene>
<dbReference type="Proteomes" id="UP001152523">
    <property type="component" value="Unassembled WGS sequence"/>
</dbReference>
<feature type="region of interest" description="Disordered" evidence="1">
    <location>
        <begin position="1"/>
        <end position="43"/>
    </location>
</feature>
<feature type="compositionally biased region" description="Basic residues" evidence="1">
    <location>
        <begin position="1"/>
        <end position="14"/>
    </location>
</feature>
<dbReference type="PANTHER" id="PTHR33499">
    <property type="entry name" value="OS12G0282400 PROTEIN-RELATED"/>
    <property type="match status" value="1"/>
</dbReference>
<feature type="domain" description="AIR9-like A9" evidence="2">
    <location>
        <begin position="187"/>
        <end position="279"/>
    </location>
</feature>
<accession>A0AAV0DN42</accession>
<dbReference type="PANTHER" id="PTHR33499:SF40">
    <property type="entry name" value="TRANSPOSASE-ASSOCIATED DOMAIN-CONTAINING PROTEIN"/>
    <property type="match status" value="1"/>
</dbReference>
<dbReference type="Pfam" id="PF23197">
    <property type="entry name" value="IG_AIR9"/>
    <property type="match status" value="1"/>
</dbReference>
<keyword evidence="4" id="KW-1185">Reference proteome</keyword>
<evidence type="ECO:0000313" key="4">
    <source>
        <dbReference type="Proteomes" id="UP001152523"/>
    </source>
</evidence>
<evidence type="ECO:0000313" key="3">
    <source>
        <dbReference type="EMBL" id="CAH9105714.1"/>
    </source>
</evidence>
<name>A0AAV0DN42_9ASTE</name>
<dbReference type="InterPro" id="IPR056284">
    <property type="entry name" value="AIR9-like_A9"/>
</dbReference>
<evidence type="ECO:0000256" key="1">
    <source>
        <dbReference type="SAM" id="MobiDB-lite"/>
    </source>
</evidence>
<dbReference type="AlphaFoldDB" id="A0AAV0DN42"/>
<reference evidence="3" key="1">
    <citation type="submission" date="2022-07" db="EMBL/GenBank/DDBJ databases">
        <authorList>
            <person name="Macas J."/>
            <person name="Novak P."/>
            <person name="Neumann P."/>
        </authorList>
    </citation>
    <scope>NUCLEOTIDE SEQUENCE</scope>
</reference>
<proteinExistence type="predicted"/>
<sequence>MDKKVKKQTKKKLPKLLAPGMLAQMHGNRPHFGRNNKQTQPSFDVQEVKKNTNYSKKSSSSQPLSHPHRCVEATTFEGDMSSHTLVMHFQEMELQENDFNEDSSFLDILNLCKKFVDIYSVGFKVSDGDGVPVKCDMDVMALLDKNEGVPCIDLYLENDKKAKPLGFRMPEDLPGDNTSLGCLLNPEVRNVKILGDLRANEKVKVCGTLIGGVERSSTVQLFMTLSEKFDVNEELQAISESKTTKEFCLPLKSVGQFVVAKYTPISADGKFGEPVFIISDKPVEVSGIQKERKVRGEKKNKRVADLKQGEKLEVIFYNDRAVGRNQKYWSRHLGRIVRDRNICPVQVLVWKDIGHTEKEHMWEAVKECFHNPNIDLYRDETLEHMHSLWTAWRSSLNVNFVKPCKNISEATNNVPKGVLGEDWKWLVHKKFMTEEFLKISEQNSKNKSASDMGMPHRTGSMPHREIIFENGGKDSQDPDLGVIFF</sequence>
<protein>
    <recommendedName>
        <fullName evidence="2">AIR9-like A9 domain-containing protein</fullName>
    </recommendedName>
</protein>
<dbReference type="EMBL" id="CAMAPF010000132">
    <property type="protein sequence ID" value="CAH9105714.1"/>
    <property type="molecule type" value="Genomic_DNA"/>
</dbReference>
<evidence type="ECO:0000259" key="2">
    <source>
        <dbReference type="Pfam" id="PF23197"/>
    </source>
</evidence>
<organism evidence="3 4">
    <name type="scientific">Cuscuta epithymum</name>
    <dbReference type="NCBI Taxonomy" id="186058"/>
    <lineage>
        <taxon>Eukaryota</taxon>
        <taxon>Viridiplantae</taxon>
        <taxon>Streptophyta</taxon>
        <taxon>Embryophyta</taxon>
        <taxon>Tracheophyta</taxon>
        <taxon>Spermatophyta</taxon>
        <taxon>Magnoliopsida</taxon>
        <taxon>eudicotyledons</taxon>
        <taxon>Gunneridae</taxon>
        <taxon>Pentapetalae</taxon>
        <taxon>asterids</taxon>
        <taxon>lamiids</taxon>
        <taxon>Solanales</taxon>
        <taxon>Convolvulaceae</taxon>
        <taxon>Cuscuteae</taxon>
        <taxon>Cuscuta</taxon>
        <taxon>Cuscuta subgen. Cuscuta</taxon>
    </lineage>
</organism>
<comment type="caution">
    <text evidence="3">The sequence shown here is derived from an EMBL/GenBank/DDBJ whole genome shotgun (WGS) entry which is preliminary data.</text>
</comment>